<keyword evidence="1" id="KW-0732">Signal</keyword>
<feature type="chain" id="PRO_5039915421" description="Lipoprotein" evidence="1">
    <location>
        <begin position="21"/>
        <end position="43"/>
    </location>
</feature>
<reference evidence="2" key="1">
    <citation type="journal article" date="2017" name="Nature">
        <title>The sunflower genome provides insights into oil metabolism, flowering and Asterid evolution.</title>
        <authorList>
            <person name="Badouin H."/>
            <person name="Gouzy J."/>
            <person name="Grassa C.J."/>
            <person name="Murat F."/>
            <person name="Staton S.E."/>
            <person name="Cottret L."/>
            <person name="Lelandais-Briere C."/>
            <person name="Owens G.L."/>
            <person name="Carrere S."/>
            <person name="Mayjonade B."/>
            <person name="Legrand L."/>
            <person name="Gill N."/>
            <person name="Kane N.C."/>
            <person name="Bowers J.E."/>
            <person name="Hubner S."/>
            <person name="Bellec A."/>
            <person name="Berard A."/>
            <person name="Berges H."/>
            <person name="Blanchet N."/>
            <person name="Boniface M.C."/>
            <person name="Brunel D."/>
            <person name="Catrice O."/>
            <person name="Chaidir N."/>
            <person name="Claudel C."/>
            <person name="Donnadieu C."/>
            <person name="Faraut T."/>
            <person name="Fievet G."/>
            <person name="Helmstetter N."/>
            <person name="King M."/>
            <person name="Knapp S.J."/>
            <person name="Lai Z."/>
            <person name="Le Paslier M.C."/>
            <person name="Lippi Y."/>
            <person name="Lorenzon L."/>
            <person name="Mandel J.R."/>
            <person name="Marage G."/>
            <person name="Marchand G."/>
            <person name="Marquand E."/>
            <person name="Bret-Mestries E."/>
            <person name="Morien E."/>
            <person name="Nambeesan S."/>
            <person name="Nguyen T."/>
            <person name="Pegot-Espagnet P."/>
            <person name="Pouilly N."/>
            <person name="Raftis F."/>
            <person name="Sallet E."/>
            <person name="Schiex T."/>
            <person name="Thomas J."/>
            <person name="Vandecasteele C."/>
            <person name="Vares D."/>
            <person name="Vear F."/>
            <person name="Vautrin S."/>
            <person name="Crespi M."/>
            <person name="Mangin B."/>
            <person name="Burke J.M."/>
            <person name="Salse J."/>
            <person name="Munos S."/>
            <person name="Vincourt P."/>
            <person name="Rieseberg L.H."/>
            <person name="Langlade N.B."/>
        </authorList>
    </citation>
    <scope>NUCLEOTIDE SEQUENCE</scope>
    <source>
        <tissue evidence="2">Leaves</tissue>
    </source>
</reference>
<feature type="signal peptide" evidence="1">
    <location>
        <begin position="1"/>
        <end position="20"/>
    </location>
</feature>
<dbReference type="EMBL" id="MNCJ02000329">
    <property type="protein sequence ID" value="KAF5770564.1"/>
    <property type="molecule type" value="Genomic_DNA"/>
</dbReference>
<organism evidence="2 3">
    <name type="scientific">Helianthus annuus</name>
    <name type="common">Common sunflower</name>
    <dbReference type="NCBI Taxonomy" id="4232"/>
    <lineage>
        <taxon>Eukaryota</taxon>
        <taxon>Viridiplantae</taxon>
        <taxon>Streptophyta</taxon>
        <taxon>Embryophyta</taxon>
        <taxon>Tracheophyta</taxon>
        <taxon>Spermatophyta</taxon>
        <taxon>Magnoliopsida</taxon>
        <taxon>eudicotyledons</taxon>
        <taxon>Gunneridae</taxon>
        <taxon>Pentapetalae</taxon>
        <taxon>asterids</taxon>
        <taxon>campanulids</taxon>
        <taxon>Asterales</taxon>
        <taxon>Asteraceae</taxon>
        <taxon>Asteroideae</taxon>
        <taxon>Heliantheae alliance</taxon>
        <taxon>Heliantheae</taxon>
        <taxon>Helianthus</taxon>
    </lineage>
</organism>
<reference evidence="2" key="2">
    <citation type="submission" date="2020-06" db="EMBL/GenBank/DDBJ databases">
        <title>Helianthus annuus Genome sequencing and assembly Release 2.</title>
        <authorList>
            <person name="Gouzy J."/>
            <person name="Langlade N."/>
            <person name="Munos S."/>
        </authorList>
    </citation>
    <scope>NUCLEOTIDE SEQUENCE</scope>
    <source>
        <tissue evidence="2">Leaves</tissue>
    </source>
</reference>
<gene>
    <name evidence="2" type="ORF">HanXRQr2_Chr14g0660801</name>
</gene>
<keyword evidence="3" id="KW-1185">Reference proteome</keyword>
<evidence type="ECO:0000313" key="3">
    <source>
        <dbReference type="Proteomes" id="UP000215914"/>
    </source>
</evidence>
<protein>
    <recommendedName>
        <fullName evidence="4">Lipoprotein</fullName>
    </recommendedName>
</protein>
<dbReference type="PROSITE" id="PS51257">
    <property type="entry name" value="PROKAR_LIPOPROTEIN"/>
    <property type="match status" value="1"/>
</dbReference>
<evidence type="ECO:0000256" key="1">
    <source>
        <dbReference type="SAM" id="SignalP"/>
    </source>
</evidence>
<dbReference type="AlphaFoldDB" id="A0A9K3ECE1"/>
<name>A0A9K3ECE1_HELAN</name>
<dbReference type="Gramene" id="mRNA:HanXRQr2_Chr14g0660801">
    <property type="protein sequence ID" value="mRNA:HanXRQr2_Chr14g0660801"/>
    <property type="gene ID" value="HanXRQr2_Chr14g0660801"/>
</dbReference>
<evidence type="ECO:0008006" key="4">
    <source>
        <dbReference type="Google" id="ProtNLM"/>
    </source>
</evidence>
<accession>A0A9K3ECE1</accession>
<evidence type="ECO:0000313" key="2">
    <source>
        <dbReference type="EMBL" id="KAF5770564.1"/>
    </source>
</evidence>
<comment type="caution">
    <text evidence="2">The sequence shown here is derived from an EMBL/GenBank/DDBJ whole genome shotgun (WGS) entry which is preliminary data.</text>
</comment>
<sequence>MVSFVRMMAVFLALFSCTMVQMLDKSCYDMVVKDGHTIQKSCL</sequence>
<proteinExistence type="predicted"/>
<dbReference type="Proteomes" id="UP000215914">
    <property type="component" value="Unassembled WGS sequence"/>
</dbReference>